<keyword evidence="2" id="KW-1185">Reference proteome</keyword>
<accession>A0PZJ1</accession>
<dbReference type="Proteomes" id="UP000008220">
    <property type="component" value="Chromosome"/>
</dbReference>
<gene>
    <name evidence="1" type="ordered locus">NT01CX_1714</name>
</gene>
<organism evidence="1 2">
    <name type="scientific">Clostridium novyi (strain NT)</name>
    <dbReference type="NCBI Taxonomy" id="386415"/>
    <lineage>
        <taxon>Bacteria</taxon>
        <taxon>Bacillati</taxon>
        <taxon>Bacillota</taxon>
        <taxon>Clostridia</taxon>
        <taxon>Eubacteriales</taxon>
        <taxon>Clostridiaceae</taxon>
        <taxon>Clostridium</taxon>
    </lineage>
</organism>
<evidence type="ECO:0000313" key="2">
    <source>
        <dbReference type="Proteomes" id="UP000008220"/>
    </source>
</evidence>
<dbReference type="HOGENOM" id="CLU_888096_0_0_9"/>
<dbReference type="STRING" id="386415.NT01CX_1714"/>
<name>A0PZJ1_CLONN</name>
<dbReference type="AlphaFoldDB" id="A0PZJ1"/>
<protein>
    <submittedName>
        <fullName evidence="1">Uncharacterized protein</fullName>
    </submittedName>
</protein>
<dbReference type="PATRIC" id="fig|386415.7.peg.820"/>
<proteinExistence type="predicted"/>
<reference evidence="1 2" key="1">
    <citation type="journal article" date="2006" name="Nat. Biotechnol.">
        <title>The genome and transcriptomes of the anti-tumor agent Clostridium novyi-NT.</title>
        <authorList>
            <person name="Bettegowda C."/>
            <person name="Huang X."/>
            <person name="Lin J."/>
            <person name="Cheong I."/>
            <person name="Kohli M."/>
            <person name="Szabo S.A."/>
            <person name="Zhang X."/>
            <person name="Diaz L.A. Jr."/>
            <person name="Velculescu V.E."/>
            <person name="Parmigiani G."/>
            <person name="Kinzler K.W."/>
            <person name="Vogelstein B."/>
            <person name="Zhou S."/>
        </authorList>
    </citation>
    <scope>NUCLEOTIDE SEQUENCE [LARGE SCALE GENOMIC DNA]</scope>
    <source>
        <strain evidence="1 2">NT</strain>
    </source>
</reference>
<dbReference type="EMBL" id="CP000382">
    <property type="protein sequence ID" value="ABK61585.1"/>
    <property type="molecule type" value="Genomic_DNA"/>
</dbReference>
<sequence length="353" mass="41177">MVISISSKIWQKAILYNDKDIIKLIKLILNLVELGKHELIFENNMIEQDIISCAHFQSYSEIIKNIGKHSFYSKLPNRLIRITQKEVLKLPIDSNIKIHYNGNKVVHKESSTIFEYIDISIINSYLNSPLYIVVENKDSDGKFIRSIYNFITNNNATMQDLELSGKLKIVHGGGGNVGLVLETYVLPCRLICLVDSDKKYPQDSLQRKDGLRIICDECGHDFIILSRREIENYIPDKALISWQKKQQSYNDDINMYFDLDNKQKSYFDLKKGLKIKDFKDHRIRELYSNIYDKYEEVINKGFQCNNVLNKEILKGFGSNVYNAFDEIAVCTKEDLKDFYDELNEIVELINNRI</sequence>
<dbReference type="KEGG" id="cno:NT01CX_1714"/>
<evidence type="ECO:0000313" key="1">
    <source>
        <dbReference type="EMBL" id="ABK61585.1"/>
    </source>
</evidence>